<feature type="compositionally biased region" description="Polar residues" evidence="1">
    <location>
        <begin position="644"/>
        <end position="654"/>
    </location>
</feature>
<comment type="caution">
    <text evidence="2">The sequence shown here is derived from an EMBL/GenBank/DDBJ whole genome shotgun (WGS) entry which is preliminary data.</text>
</comment>
<keyword evidence="3" id="KW-1185">Reference proteome</keyword>
<feature type="region of interest" description="Disordered" evidence="1">
    <location>
        <begin position="33"/>
        <end position="58"/>
    </location>
</feature>
<feature type="region of interest" description="Disordered" evidence="1">
    <location>
        <begin position="727"/>
        <end position="752"/>
    </location>
</feature>
<evidence type="ECO:0000313" key="2">
    <source>
        <dbReference type="EMBL" id="CAD7703132.1"/>
    </source>
</evidence>
<feature type="compositionally biased region" description="Low complexity" evidence="1">
    <location>
        <begin position="629"/>
        <end position="642"/>
    </location>
</feature>
<evidence type="ECO:0000313" key="3">
    <source>
        <dbReference type="Proteomes" id="UP000708148"/>
    </source>
</evidence>
<dbReference type="EMBL" id="CAJHUC010002074">
    <property type="protein sequence ID" value="CAD7703132.1"/>
    <property type="molecule type" value="Genomic_DNA"/>
</dbReference>
<dbReference type="OrthoDB" id="579104at2759"/>
<dbReference type="Proteomes" id="UP000708148">
    <property type="component" value="Unassembled WGS sequence"/>
</dbReference>
<protein>
    <submittedName>
        <fullName evidence="2">Uncharacterized protein</fullName>
    </submittedName>
</protein>
<accession>A0A8S1J7A3</accession>
<feature type="region of interest" description="Disordered" evidence="1">
    <location>
        <begin position="488"/>
        <end position="517"/>
    </location>
</feature>
<gene>
    <name evidence="2" type="ORF">OSTQU699_LOCUS8489</name>
</gene>
<feature type="region of interest" description="Disordered" evidence="1">
    <location>
        <begin position="628"/>
        <end position="669"/>
    </location>
</feature>
<sequence length="769" mass="77765">MSWAPQGNGWASAPAAQDELALRLGQLALRAGAGSDPSHLVSTGGHPPAQASASEHLLSQARQRQLYQGPRVQGMPVQPGVNMPKPARLALGVRGAPTSVPVLNAGLMHAAQLGLGRVGNSAAGPVLGRDRYTGSAPQGIVSPSNQQHQQAALLALVQNQLAAAHMQQQGYAGTIPAVPSVVQQTPPYGQNHATAAANQANMIAAATATAAAQQVASMRNAAALAARTSVGASNPKRHMLGADLSSLGQQHWGANGLAQGVAHGAGVLQNGLQGSWGSQLSLAGTNGAQLRQLARGVGLGHGVGPALNNTVAELGVGNLGHLGVLGQGITSQASPMAGGGLQTAGLFAPSIMASAPMLPILGEDLTKPNVQQKQGVLPGIAPGGLRLMQSAPSALQSAASLDSVKSCETGMTMGSTAGGSPKLRLASDAQKLKAADSAASSAPMAALDVSTLTQAQVNALVSAHAQTEEIRLLAAQFGLLGRPAGASPAVSSGPAVGVPSSSTAPTAAGGSTHRERDVSTLKTLGQMLARTGNTVESAVQTGLLGGCNAEDVKVVWEAYAAELTGMKQAASLGSTWSMELPKGRHLGTSVLPTSNLVAQPTASENVGGVIGDKREAPSQVADQPVMLQSSAAAESTSAGAPALSSAQREIANQTAREEEVEEEPNWDEVFENEEKLVPSQVISAVNDSAADLLTAGLKVPSEGAFNAFSYGFFGGAVDCGGELLEDSLEDLQKPEGGDSDVGNGKQSPAVWETLAQEWEELDSELEKPS</sequence>
<evidence type="ECO:0000256" key="1">
    <source>
        <dbReference type="SAM" id="MobiDB-lite"/>
    </source>
</evidence>
<dbReference type="AlphaFoldDB" id="A0A8S1J7A3"/>
<name>A0A8S1J7A3_9CHLO</name>
<organism evidence="2 3">
    <name type="scientific">Ostreobium quekettii</name>
    <dbReference type="NCBI Taxonomy" id="121088"/>
    <lineage>
        <taxon>Eukaryota</taxon>
        <taxon>Viridiplantae</taxon>
        <taxon>Chlorophyta</taxon>
        <taxon>core chlorophytes</taxon>
        <taxon>Ulvophyceae</taxon>
        <taxon>TCBD clade</taxon>
        <taxon>Bryopsidales</taxon>
        <taxon>Ostreobineae</taxon>
        <taxon>Ostreobiaceae</taxon>
        <taxon>Ostreobium</taxon>
    </lineage>
</organism>
<reference evidence="2" key="1">
    <citation type="submission" date="2020-12" db="EMBL/GenBank/DDBJ databases">
        <authorList>
            <person name="Iha C."/>
        </authorList>
    </citation>
    <scope>NUCLEOTIDE SEQUENCE</scope>
</reference>
<proteinExistence type="predicted"/>
<feature type="compositionally biased region" description="Acidic residues" evidence="1">
    <location>
        <begin position="658"/>
        <end position="669"/>
    </location>
</feature>
<feature type="compositionally biased region" description="Low complexity" evidence="1">
    <location>
        <begin position="488"/>
        <end position="511"/>
    </location>
</feature>